<dbReference type="EMBL" id="SDMP01000005">
    <property type="protein sequence ID" value="RYR57355.1"/>
    <property type="molecule type" value="Genomic_DNA"/>
</dbReference>
<gene>
    <name evidence="2" type="ORF">Ahy_A05g023095</name>
</gene>
<comment type="caution">
    <text evidence="2">The sequence shown here is derived from an EMBL/GenBank/DDBJ whole genome shotgun (WGS) entry which is preliminary data.</text>
</comment>
<sequence length="231" mass="26851">MIRKIFDHRMVMWLQQMMQYVHERRDHLIIWLCPDIKKVLYVHWETDEGFRNHLLTNRANRISGRSSNYTGGSATSIKTMAMLSKSLDRGGKNLQRLEAATQQSLRTEEDGNNSADSVVDLDMVRCETASELYKNRVYWLAQQLQQSKETYNEILARMSDTDSIRLELRQELERIQWMQQQMAMYHEQMLAGGSSAVGGTPTSQPSPPPQQNHGMTTTTTIRIHSDYEFDY</sequence>
<feature type="region of interest" description="Disordered" evidence="1">
    <location>
        <begin position="192"/>
        <end position="219"/>
    </location>
</feature>
<reference evidence="2 3" key="1">
    <citation type="submission" date="2019-01" db="EMBL/GenBank/DDBJ databases">
        <title>Sequencing of cultivated peanut Arachis hypogaea provides insights into genome evolution and oil improvement.</title>
        <authorList>
            <person name="Chen X."/>
        </authorList>
    </citation>
    <scope>NUCLEOTIDE SEQUENCE [LARGE SCALE GENOMIC DNA]</scope>
    <source>
        <strain evidence="3">cv. Fuhuasheng</strain>
        <tissue evidence="2">Leaves</tissue>
    </source>
</reference>
<keyword evidence="3" id="KW-1185">Reference proteome</keyword>
<proteinExistence type="predicted"/>
<dbReference type="Proteomes" id="UP000289738">
    <property type="component" value="Chromosome A05"/>
</dbReference>
<dbReference type="AlphaFoldDB" id="A0A445D2H1"/>
<evidence type="ECO:0000313" key="3">
    <source>
        <dbReference type="Proteomes" id="UP000289738"/>
    </source>
</evidence>
<organism evidence="2 3">
    <name type="scientific">Arachis hypogaea</name>
    <name type="common">Peanut</name>
    <dbReference type="NCBI Taxonomy" id="3818"/>
    <lineage>
        <taxon>Eukaryota</taxon>
        <taxon>Viridiplantae</taxon>
        <taxon>Streptophyta</taxon>
        <taxon>Embryophyta</taxon>
        <taxon>Tracheophyta</taxon>
        <taxon>Spermatophyta</taxon>
        <taxon>Magnoliopsida</taxon>
        <taxon>eudicotyledons</taxon>
        <taxon>Gunneridae</taxon>
        <taxon>Pentapetalae</taxon>
        <taxon>rosids</taxon>
        <taxon>fabids</taxon>
        <taxon>Fabales</taxon>
        <taxon>Fabaceae</taxon>
        <taxon>Papilionoideae</taxon>
        <taxon>50 kb inversion clade</taxon>
        <taxon>dalbergioids sensu lato</taxon>
        <taxon>Dalbergieae</taxon>
        <taxon>Pterocarpus clade</taxon>
        <taxon>Arachis</taxon>
    </lineage>
</organism>
<evidence type="ECO:0000313" key="2">
    <source>
        <dbReference type="EMBL" id="RYR57355.1"/>
    </source>
</evidence>
<protein>
    <submittedName>
        <fullName evidence="2">Uncharacterized protein</fullName>
    </submittedName>
</protein>
<accession>A0A445D2H1</accession>
<evidence type="ECO:0000256" key="1">
    <source>
        <dbReference type="SAM" id="MobiDB-lite"/>
    </source>
</evidence>
<name>A0A445D2H1_ARAHY</name>